<gene>
    <name evidence="8" type="ORF">CJ030_MR0G007569</name>
</gene>
<keyword evidence="9" id="KW-1185">Reference proteome</keyword>
<feature type="region of interest" description="Disordered" evidence="5">
    <location>
        <begin position="368"/>
        <end position="415"/>
    </location>
</feature>
<dbReference type="FunFam" id="3.30.60.90:FF:000014">
    <property type="entry name" value="E3 ubiquitin-protein ligase PRT1"/>
    <property type="match status" value="1"/>
</dbReference>
<evidence type="ECO:0000256" key="2">
    <source>
        <dbReference type="ARBA" id="ARBA00022771"/>
    </source>
</evidence>
<keyword evidence="2 4" id="KW-0863">Zinc-finger</keyword>
<dbReference type="InterPro" id="IPR013083">
    <property type="entry name" value="Znf_RING/FYVE/PHD"/>
</dbReference>
<feature type="domain" description="ZZ-type" evidence="7">
    <location>
        <begin position="279"/>
        <end position="343"/>
    </location>
</feature>
<name>A0A6A1UMJ0_9ROSI</name>
<dbReference type="GO" id="GO:0043161">
    <property type="term" value="P:proteasome-mediated ubiquitin-dependent protein catabolic process"/>
    <property type="evidence" value="ECO:0007669"/>
    <property type="project" value="TreeGrafter"/>
</dbReference>
<dbReference type="AlphaFoldDB" id="A0A6A1UMJ0"/>
<dbReference type="PANTHER" id="PTHR15898">
    <property type="entry name" value="BIFUNCTIONAL APOPTOSIS REGULATOR"/>
    <property type="match status" value="1"/>
</dbReference>
<dbReference type="SMART" id="SM00291">
    <property type="entry name" value="ZnF_ZZ"/>
    <property type="match status" value="1"/>
</dbReference>
<dbReference type="Pfam" id="PF00569">
    <property type="entry name" value="ZZ"/>
    <property type="match status" value="1"/>
</dbReference>
<dbReference type="PROSITE" id="PS50135">
    <property type="entry name" value="ZF_ZZ_2"/>
    <property type="match status" value="1"/>
</dbReference>
<dbReference type="GO" id="GO:0008270">
    <property type="term" value="F:zinc ion binding"/>
    <property type="evidence" value="ECO:0007669"/>
    <property type="project" value="UniProtKB-KW"/>
</dbReference>
<evidence type="ECO:0000313" key="9">
    <source>
        <dbReference type="Proteomes" id="UP000516437"/>
    </source>
</evidence>
<dbReference type="EMBL" id="RXIC02000173">
    <property type="protein sequence ID" value="KAB1200370.1"/>
    <property type="molecule type" value="Genomic_DNA"/>
</dbReference>
<evidence type="ECO:0000256" key="5">
    <source>
        <dbReference type="SAM" id="MobiDB-lite"/>
    </source>
</evidence>
<dbReference type="Proteomes" id="UP000516437">
    <property type="component" value="Unassembled WGS sequence"/>
</dbReference>
<dbReference type="SMART" id="SM00184">
    <property type="entry name" value="RING"/>
    <property type="match status" value="2"/>
</dbReference>
<accession>A0A6A1UMJ0</accession>
<dbReference type="Pfam" id="PF13445">
    <property type="entry name" value="zf-RING_UBOX"/>
    <property type="match status" value="1"/>
</dbReference>
<evidence type="ECO:0000259" key="6">
    <source>
        <dbReference type="PROSITE" id="PS50089"/>
    </source>
</evidence>
<evidence type="ECO:0000259" key="7">
    <source>
        <dbReference type="PROSITE" id="PS50135"/>
    </source>
</evidence>
<dbReference type="FunFam" id="3.30.40.10:FF:000489">
    <property type="entry name" value="E3 ubiquitin-protein ligase PRT1"/>
    <property type="match status" value="1"/>
</dbReference>
<evidence type="ECO:0000256" key="3">
    <source>
        <dbReference type="ARBA" id="ARBA00022833"/>
    </source>
</evidence>
<organism evidence="8 9">
    <name type="scientific">Morella rubra</name>
    <name type="common">Chinese bayberry</name>
    <dbReference type="NCBI Taxonomy" id="262757"/>
    <lineage>
        <taxon>Eukaryota</taxon>
        <taxon>Viridiplantae</taxon>
        <taxon>Streptophyta</taxon>
        <taxon>Embryophyta</taxon>
        <taxon>Tracheophyta</taxon>
        <taxon>Spermatophyta</taxon>
        <taxon>Magnoliopsida</taxon>
        <taxon>eudicotyledons</taxon>
        <taxon>Gunneridae</taxon>
        <taxon>Pentapetalae</taxon>
        <taxon>rosids</taxon>
        <taxon>fabids</taxon>
        <taxon>Fagales</taxon>
        <taxon>Myricaceae</taxon>
        <taxon>Morella</taxon>
    </lineage>
</organism>
<reference evidence="8 9" key="1">
    <citation type="journal article" date="2019" name="Plant Biotechnol. J.">
        <title>The red bayberry genome and genetic basis of sex determination.</title>
        <authorList>
            <person name="Jia H.M."/>
            <person name="Jia H.J."/>
            <person name="Cai Q.L."/>
            <person name="Wang Y."/>
            <person name="Zhao H.B."/>
            <person name="Yang W.F."/>
            <person name="Wang G.Y."/>
            <person name="Li Y.H."/>
            <person name="Zhan D.L."/>
            <person name="Shen Y.T."/>
            <person name="Niu Q.F."/>
            <person name="Chang L."/>
            <person name="Qiu J."/>
            <person name="Zhao L."/>
            <person name="Xie H.B."/>
            <person name="Fu W.Y."/>
            <person name="Jin J."/>
            <person name="Li X.W."/>
            <person name="Jiao Y."/>
            <person name="Zhou C.C."/>
            <person name="Tu T."/>
            <person name="Chai C.Y."/>
            <person name="Gao J.L."/>
            <person name="Fan L.J."/>
            <person name="van de Weg E."/>
            <person name="Wang J.Y."/>
            <person name="Gao Z.S."/>
        </authorList>
    </citation>
    <scope>NUCLEOTIDE SEQUENCE [LARGE SCALE GENOMIC DNA]</scope>
    <source>
        <tissue evidence="8">Leaves</tissue>
    </source>
</reference>
<feature type="compositionally biased region" description="Polar residues" evidence="5">
    <location>
        <begin position="385"/>
        <end position="398"/>
    </location>
</feature>
<dbReference type="SUPFAM" id="SSF57850">
    <property type="entry name" value="RING/U-box"/>
    <property type="match status" value="3"/>
</dbReference>
<dbReference type="PROSITE" id="PS50089">
    <property type="entry name" value="ZF_RING_2"/>
    <property type="match status" value="2"/>
</dbReference>
<protein>
    <submittedName>
        <fullName evidence="8">E3 ubiquitin-protein ligase PRT1</fullName>
    </submittedName>
</protein>
<dbReference type="InterPro" id="IPR000433">
    <property type="entry name" value="Znf_ZZ"/>
</dbReference>
<dbReference type="InterPro" id="IPR027370">
    <property type="entry name" value="Znf-RING_euk"/>
</dbReference>
<feature type="domain" description="RING-type" evidence="6">
    <location>
        <begin position="170"/>
        <end position="208"/>
    </location>
</feature>
<dbReference type="InterPro" id="IPR017907">
    <property type="entry name" value="Znf_RING_CS"/>
</dbReference>
<dbReference type="PANTHER" id="PTHR15898:SF13">
    <property type="entry name" value="BIFUNCTIONAL APOPTOSIS REGULATOR"/>
    <property type="match status" value="1"/>
</dbReference>
<evidence type="ECO:0000313" key="8">
    <source>
        <dbReference type="EMBL" id="KAB1200370.1"/>
    </source>
</evidence>
<keyword evidence="1" id="KW-0479">Metal-binding</keyword>
<feature type="domain" description="RING-type" evidence="6">
    <location>
        <begin position="21"/>
        <end position="61"/>
    </location>
</feature>
<keyword evidence="3" id="KW-0862">Zinc</keyword>
<evidence type="ECO:0000256" key="1">
    <source>
        <dbReference type="ARBA" id="ARBA00022723"/>
    </source>
</evidence>
<evidence type="ECO:0000256" key="4">
    <source>
        <dbReference type="PROSITE-ProRule" id="PRU00228"/>
    </source>
</evidence>
<sequence length="415" mass="46215">MEDLTLHDGIASEEISEPFQCCVCLDLLYKPVVLSCGHISCFWCVHKSMDLLRESHCPLCRHPYSHFPVICQMLHFLLLKLYPVAYNRRENQILEEEIETGIYSPQFNAQASNHSGDPASLSTVDFESTTSSDPSSIRKGEPCADMELSNCDSQCQEKKYLQVSVADVLCLACNQLLFRPIVLNCGHVYCESCIIVPAGEMLKCQVCQTLHPRGFPKVCLALDHLLEERFLKEYMLRRDALQLKQVDLKHERPTIYSIESGKQGDNLPRSSDRRSKNVHVGVGCDSCGILPIVGDRYRCKDCVEKIGFDLCGDCYNTQSKLPGRFNQQHTPDHKFDIVKLSKTHILHNMLRLVAVRLEDNSTAILVDADASEDSGSESPSPALPSDSQENAESSSAPTVASADGGEDQTGFHSTT</sequence>
<dbReference type="PROSITE" id="PS00518">
    <property type="entry name" value="ZF_RING_1"/>
    <property type="match status" value="1"/>
</dbReference>
<dbReference type="Pfam" id="PF13920">
    <property type="entry name" value="zf-C3HC4_3"/>
    <property type="match status" value="1"/>
</dbReference>
<dbReference type="OrthoDB" id="6270329at2759"/>
<dbReference type="InterPro" id="IPR001841">
    <property type="entry name" value="Znf_RING"/>
</dbReference>
<dbReference type="GO" id="GO:0061630">
    <property type="term" value="F:ubiquitin protein ligase activity"/>
    <property type="evidence" value="ECO:0007669"/>
    <property type="project" value="TreeGrafter"/>
</dbReference>
<dbReference type="Gene3D" id="3.30.60.90">
    <property type="match status" value="1"/>
</dbReference>
<comment type="caution">
    <text evidence="8">The sequence shown here is derived from an EMBL/GenBank/DDBJ whole genome shotgun (WGS) entry which is preliminary data.</text>
</comment>
<dbReference type="Gene3D" id="3.30.40.10">
    <property type="entry name" value="Zinc/RING finger domain, C3HC4 (zinc finger)"/>
    <property type="match status" value="2"/>
</dbReference>
<dbReference type="InterPro" id="IPR043145">
    <property type="entry name" value="Znf_ZZ_sf"/>
</dbReference>
<proteinExistence type="predicted"/>